<accession>A0A151RAW1</accession>
<dbReference type="Gramene" id="C.cajan_39302.t">
    <property type="protein sequence ID" value="C.cajan_39302.t"/>
    <property type="gene ID" value="C.cajan_39302"/>
</dbReference>
<feature type="non-terminal residue" evidence="1">
    <location>
        <position position="1"/>
    </location>
</feature>
<evidence type="ECO:0000313" key="1">
    <source>
        <dbReference type="EMBL" id="KYP39760.1"/>
    </source>
</evidence>
<gene>
    <name evidence="1" type="ORF">KK1_038921</name>
</gene>
<dbReference type="EMBL" id="KQ483884">
    <property type="protein sequence ID" value="KYP39760.1"/>
    <property type="molecule type" value="Genomic_DNA"/>
</dbReference>
<dbReference type="AlphaFoldDB" id="A0A151RAW1"/>
<sequence>QQQMQAMFASSQNMVYDDQWYLNSGATNHLASDLNNLGSKTDYTGQDKIQGAVLLSTNLVLLTKTKHFELYLGSVRERVAWGQIQVKHIPTRFQVVDLLTKALSSTIFLDL</sequence>
<name>A0A151RAW1_CAJCA</name>
<evidence type="ECO:0000313" key="2">
    <source>
        <dbReference type="Proteomes" id="UP000075243"/>
    </source>
</evidence>
<reference evidence="1" key="1">
    <citation type="journal article" date="2012" name="Nat. Biotechnol.">
        <title>Draft genome sequence of pigeonpea (Cajanus cajan), an orphan legume crop of resource-poor farmers.</title>
        <authorList>
            <person name="Varshney R.K."/>
            <person name="Chen W."/>
            <person name="Li Y."/>
            <person name="Bharti A.K."/>
            <person name="Saxena R.K."/>
            <person name="Schlueter J.A."/>
            <person name="Donoghue M.T."/>
            <person name="Azam S."/>
            <person name="Fan G."/>
            <person name="Whaley A.M."/>
            <person name="Farmer A.D."/>
            <person name="Sheridan J."/>
            <person name="Iwata A."/>
            <person name="Tuteja R."/>
            <person name="Penmetsa R.V."/>
            <person name="Wu W."/>
            <person name="Upadhyaya H.D."/>
            <person name="Yang S.P."/>
            <person name="Shah T."/>
            <person name="Saxena K.B."/>
            <person name="Michael T."/>
            <person name="McCombie W.R."/>
            <person name="Yang B."/>
            <person name="Zhang G."/>
            <person name="Yang H."/>
            <person name="Wang J."/>
            <person name="Spillane C."/>
            <person name="Cook D.R."/>
            <person name="May G.D."/>
            <person name="Xu X."/>
            <person name="Jackson S.A."/>
        </authorList>
    </citation>
    <scope>NUCLEOTIDE SEQUENCE [LARGE SCALE GENOMIC DNA]</scope>
</reference>
<dbReference type="Proteomes" id="UP000075243">
    <property type="component" value="Unassembled WGS sequence"/>
</dbReference>
<proteinExistence type="predicted"/>
<organism evidence="1 2">
    <name type="scientific">Cajanus cajan</name>
    <name type="common">Pigeon pea</name>
    <name type="synonym">Cajanus indicus</name>
    <dbReference type="NCBI Taxonomy" id="3821"/>
    <lineage>
        <taxon>Eukaryota</taxon>
        <taxon>Viridiplantae</taxon>
        <taxon>Streptophyta</taxon>
        <taxon>Embryophyta</taxon>
        <taxon>Tracheophyta</taxon>
        <taxon>Spermatophyta</taxon>
        <taxon>Magnoliopsida</taxon>
        <taxon>eudicotyledons</taxon>
        <taxon>Gunneridae</taxon>
        <taxon>Pentapetalae</taxon>
        <taxon>rosids</taxon>
        <taxon>fabids</taxon>
        <taxon>Fabales</taxon>
        <taxon>Fabaceae</taxon>
        <taxon>Papilionoideae</taxon>
        <taxon>50 kb inversion clade</taxon>
        <taxon>NPAAA clade</taxon>
        <taxon>indigoferoid/millettioid clade</taxon>
        <taxon>Phaseoleae</taxon>
        <taxon>Cajanus</taxon>
    </lineage>
</organism>
<protein>
    <recommendedName>
        <fullName evidence="3">Retrovirus-related Pol polyprotein from transposon TNT 1-94</fullName>
    </recommendedName>
</protein>
<keyword evidence="2" id="KW-1185">Reference proteome</keyword>
<evidence type="ECO:0008006" key="3">
    <source>
        <dbReference type="Google" id="ProtNLM"/>
    </source>
</evidence>